<comment type="subcellular location">
    <subcellularLocation>
        <location evidence="1">Cell membrane</location>
        <topology evidence="1">Multi-pass membrane protein</topology>
    </subcellularLocation>
</comment>
<evidence type="ECO:0000256" key="2">
    <source>
        <dbReference type="ARBA" id="ARBA00022475"/>
    </source>
</evidence>
<accession>A0A381PJE4</accession>
<reference evidence="7" key="1">
    <citation type="submission" date="2018-05" db="EMBL/GenBank/DDBJ databases">
        <authorList>
            <person name="Lanie J.A."/>
            <person name="Ng W.-L."/>
            <person name="Kazmierczak K.M."/>
            <person name="Andrzejewski T.M."/>
            <person name="Davidsen T.M."/>
            <person name="Wayne K.J."/>
            <person name="Tettelin H."/>
            <person name="Glass J.I."/>
            <person name="Rusch D."/>
            <person name="Podicherti R."/>
            <person name="Tsui H.-C.T."/>
            <person name="Winkler M.E."/>
        </authorList>
    </citation>
    <scope>NUCLEOTIDE SEQUENCE</scope>
</reference>
<sequence length="306" mass="31004">VIAVVAFLEASVRLGIPLALAAMGETITERSGVINIGLEGSLIAGALGGALGALAIGGAGGGILVGALGGALVAMIFAGFAVGLGTDQIITGTAVTLGGLGFTGAIYQARFGTTGTALTLPTLPSVPIPLLSDIPIIGSALFNQAPTTYFAYVLAPVLWYFVYHTEWGLELRAVGEEPDAAAAAGVRVKQTRFWATVFGGTLAGIAGAHLALAHAGTFAANMSAGRGFIAIAVVVLGRWNPLLVLLAALFFGAASALQFQAQTFGLAIPYQLFLAFPYLLTLLALAGWVGKSRAPASLALPWPKDS</sequence>
<dbReference type="PANTHER" id="PTHR43370:SF2">
    <property type="entry name" value="ABC TRANSPORTER PERMEASE PROTEIN"/>
    <property type="match status" value="1"/>
</dbReference>
<evidence type="ECO:0008006" key="8">
    <source>
        <dbReference type="Google" id="ProtNLM"/>
    </source>
</evidence>
<evidence type="ECO:0000256" key="5">
    <source>
        <dbReference type="ARBA" id="ARBA00023136"/>
    </source>
</evidence>
<evidence type="ECO:0000256" key="3">
    <source>
        <dbReference type="ARBA" id="ARBA00022692"/>
    </source>
</evidence>
<evidence type="ECO:0000256" key="4">
    <source>
        <dbReference type="ARBA" id="ARBA00022989"/>
    </source>
</evidence>
<keyword evidence="2" id="KW-1003">Cell membrane</keyword>
<evidence type="ECO:0000256" key="1">
    <source>
        <dbReference type="ARBA" id="ARBA00004651"/>
    </source>
</evidence>
<proteinExistence type="predicted"/>
<dbReference type="Pfam" id="PF02653">
    <property type="entry name" value="BPD_transp_2"/>
    <property type="match status" value="1"/>
</dbReference>
<feature type="transmembrane region" description="Helical" evidence="6">
    <location>
        <begin position="33"/>
        <end position="56"/>
    </location>
</feature>
<keyword evidence="3 6" id="KW-0812">Transmembrane</keyword>
<dbReference type="CDD" id="cd06580">
    <property type="entry name" value="TM_PBP1_transp_TpRbsC_like"/>
    <property type="match status" value="1"/>
</dbReference>
<keyword evidence="4 6" id="KW-1133">Transmembrane helix</keyword>
<protein>
    <recommendedName>
        <fullName evidence="8">ABC transporter permease</fullName>
    </recommendedName>
</protein>
<feature type="transmembrane region" description="Helical" evidence="6">
    <location>
        <begin position="63"/>
        <end position="83"/>
    </location>
</feature>
<evidence type="ECO:0000256" key="6">
    <source>
        <dbReference type="SAM" id="Phobius"/>
    </source>
</evidence>
<feature type="transmembrane region" description="Helical" evidence="6">
    <location>
        <begin position="89"/>
        <end position="107"/>
    </location>
</feature>
<name>A0A381PJE4_9ZZZZ</name>
<dbReference type="GO" id="GO:0022857">
    <property type="term" value="F:transmembrane transporter activity"/>
    <property type="evidence" value="ECO:0007669"/>
    <property type="project" value="InterPro"/>
</dbReference>
<dbReference type="GO" id="GO:0005886">
    <property type="term" value="C:plasma membrane"/>
    <property type="evidence" value="ECO:0007669"/>
    <property type="project" value="UniProtKB-SubCell"/>
</dbReference>
<feature type="transmembrane region" description="Helical" evidence="6">
    <location>
        <begin position="267"/>
        <end position="289"/>
    </location>
</feature>
<dbReference type="EMBL" id="UINC01001002">
    <property type="protein sequence ID" value="SUZ67070.1"/>
    <property type="molecule type" value="Genomic_DNA"/>
</dbReference>
<dbReference type="PANTHER" id="PTHR43370">
    <property type="entry name" value="SUGAR ABC TRANSPORTER INTEGRAL MEMBRANE PROTEIN-RELATED"/>
    <property type="match status" value="1"/>
</dbReference>
<feature type="transmembrane region" description="Helical" evidence="6">
    <location>
        <begin position="193"/>
        <end position="212"/>
    </location>
</feature>
<feature type="non-terminal residue" evidence="7">
    <location>
        <position position="1"/>
    </location>
</feature>
<dbReference type="InterPro" id="IPR001851">
    <property type="entry name" value="ABC_transp_permease"/>
</dbReference>
<gene>
    <name evidence="7" type="ORF">METZ01_LOCUS19924</name>
</gene>
<organism evidence="7">
    <name type="scientific">marine metagenome</name>
    <dbReference type="NCBI Taxonomy" id="408172"/>
    <lineage>
        <taxon>unclassified sequences</taxon>
        <taxon>metagenomes</taxon>
        <taxon>ecological metagenomes</taxon>
    </lineage>
</organism>
<dbReference type="AlphaFoldDB" id="A0A381PJE4"/>
<evidence type="ECO:0000313" key="7">
    <source>
        <dbReference type="EMBL" id="SUZ67070.1"/>
    </source>
</evidence>
<keyword evidence="5 6" id="KW-0472">Membrane</keyword>